<protein>
    <recommendedName>
        <fullName evidence="3">Flagella synthesis protein FlgN</fullName>
    </recommendedName>
</protein>
<evidence type="ECO:0000313" key="2">
    <source>
        <dbReference type="Proteomes" id="UP000050961"/>
    </source>
</evidence>
<keyword evidence="2" id="KW-1185">Reference proteome</keyword>
<dbReference type="AlphaFoldDB" id="A0A023CXV0"/>
<dbReference type="RefSeq" id="WP_034988410.1">
    <property type="nucleotide sequence ID" value="NZ_AYZF01000008.1"/>
</dbReference>
<reference evidence="1 2" key="1">
    <citation type="journal article" date="2015" name="Genome Announc.">
        <title>Expanding the biotechnology potential of lactobacilli through comparative genomics of 213 strains and associated genera.</title>
        <authorList>
            <person name="Sun Z."/>
            <person name="Harris H.M."/>
            <person name="McCann A."/>
            <person name="Guo C."/>
            <person name="Argimon S."/>
            <person name="Zhang W."/>
            <person name="Yang X."/>
            <person name="Jeffery I.B."/>
            <person name="Cooney J.C."/>
            <person name="Kagawa T.F."/>
            <person name="Liu W."/>
            <person name="Song Y."/>
            <person name="Salvetti E."/>
            <person name="Wrobel A."/>
            <person name="Rasinkangas P."/>
            <person name="Parkhill J."/>
            <person name="Rea M.C."/>
            <person name="O'Sullivan O."/>
            <person name="Ritari J."/>
            <person name="Douillard F.P."/>
            <person name="Paul Ross R."/>
            <person name="Yang R."/>
            <person name="Briner A.E."/>
            <person name="Felis G.E."/>
            <person name="de Vos W.M."/>
            <person name="Barrangou R."/>
            <person name="Klaenhammer T.R."/>
            <person name="Caufield P.W."/>
            <person name="Cui Y."/>
            <person name="Zhang H."/>
            <person name="O'Toole P.W."/>
        </authorList>
    </citation>
    <scope>NUCLEOTIDE SEQUENCE [LARGE SCALE GENOMIC DNA]</scope>
    <source>
        <strain evidence="1 2">DSM 21376</strain>
    </source>
</reference>
<dbReference type="Proteomes" id="UP000050961">
    <property type="component" value="Unassembled WGS sequence"/>
</dbReference>
<dbReference type="eggNOG" id="ENOG5033BH2">
    <property type="taxonomic scope" value="Bacteria"/>
</dbReference>
<comment type="caution">
    <text evidence="1">The sequence shown here is derived from an EMBL/GenBank/DDBJ whole genome shotgun (WGS) entry which is preliminary data.</text>
</comment>
<dbReference type="OrthoDB" id="2296467at2"/>
<accession>A0A023CXV0</accession>
<organism evidence="1 2">
    <name type="scientific">Liquorilactobacillus sucicola DSM 21376 = JCM 15457</name>
    <dbReference type="NCBI Taxonomy" id="1423806"/>
    <lineage>
        <taxon>Bacteria</taxon>
        <taxon>Bacillati</taxon>
        <taxon>Bacillota</taxon>
        <taxon>Bacilli</taxon>
        <taxon>Lactobacillales</taxon>
        <taxon>Lactobacillaceae</taxon>
        <taxon>Liquorilactobacillus</taxon>
    </lineage>
</organism>
<dbReference type="EMBL" id="AYZF01000008">
    <property type="protein sequence ID" value="KRN06868.1"/>
    <property type="molecule type" value="Genomic_DNA"/>
</dbReference>
<evidence type="ECO:0008006" key="3">
    <source>
        <dbReference type="Google" id="ProtNLM"/>
    </source>
</evidence>
<evidence type="ECO:0000313" key="1">
    <source>
        <dbReference type="EMBL" id="KRN06868.1"/>
    </source>
</evidence>
<name>A0A023CXV0_9LACO</name>
<sequence>MKESEFQLQLAAFLRLLKKEKNFLIKDQAEKLVELVKQKEKYVPILNGYQGAASPKTKELAAQIQVQQDENMLLTKQALSYQKMLMTAIKDNIKAPGATYSKYKTVKQQARTALIDREV</sequence>
<dbReference type="PATRIC" id="fig|1423806.3.peg.435"/>
<proteinExistence type="predicted"/>
<gene>
    <name evidence="1" type="ORF">FD15_GL000427</name>
</gene>
<dbReference type="STRING" id="1423806.FD15_GL000427"/>